<dbReference type="KEGG" id="banh:HYU01_10820"/>
<dbReference type="Pfam" id="PF14201">
    <property type="entry name" value="DUF4318"/>
    <property type="match status" value="1"/>
</dbReference>
<dbReference type="InterPro" id="IPR025467">
    <property type="entry name" value="DUF4318"/>
</dbReference>
<accession>Q6KTF0</accession>
<accession>E9QTT2</accession>
<evidence type="ECO:0008006" key="3">
    <source>
        <dbReference type="Google" id="ProtNLM"/>
    </source>
</evidence>
<reference evidence="1 2" key="1">
    <citation type="journal article" date="2009" name="J. Bacteriol.">
        <title>The complete genome sequence of Bacillus anthracis Ames 'Ancestor'.</title>
        <authorList>
            <person name="Ravel J."/>
            <person name="Jiang L."/>
            <person name="Stanley S.T."/>
            <person name="Wilson M.R."/>
            <person name="Decker R.S."/>
            <person name="Read T.D."/>
            <person name="Worsham P."/>
            <person name="Keim P.S."/>
            <person name="Salzberg S.L."/>
            <person name="Fraser-Liggett C.M."/>
            <person name="Rasko D.A."/>
        </authorList>
    </citation>
    <scope>NUCLEOTIDE SEQUENCE [LARGE SCALE GENOMIC DNA]</scope>
    <source>
        <strain evidence="2">Ames ancestor</strain>
    </source>
</reference>
<organism evidence="1 2">
    <name type="scientific">Bacillus anthracis</name>
    <name type="common">anthrax bacterium</name>
    <dbReference type="NCBI Taxonomy" id="1392"/>
    <lineage>
        <taxon>Bacteria</taxon>
        <taxon>Bacillati</taxon>
        <taxon>Bacillota</taxon>
        <taxon>Bacilli</taxon>
        <taxon>Bacillales</taxon>
        <taxon>Bacillaceae</taxon>
        <taxon>Bacillus</taxon>
        <taxon>Bacillus cereus group</taxon>
    </lineage>
</organism>
<dbReference type="KEGG" id="bar:GBAA_2166"/>
<evidence type="ECO:0000313" key="1">
    <source>
        <dbReference type="EMBL" id="AAT31284.1"/>
    </source>
</evidence>
<proteinExistence type="predicted"/>
<protein>
    <recommendedName>
        <fullName evidence="3">DUF4318 domain-containing protein</fullName>
    </recommendedName>
</protein>
<accession>E9QTT3</accession>
<accession>Q81R87</accession>
<name>A0A6L7HKM9_BACAN</name>
<accession>A0A6L7HKM9</accession>
<evidence type="ECO:0000313" key="2">
    <source>
        <dbReference type="Proteomes" id="UP000000594"/>
    </source>
</evidence>
<sequence>MMKEKKGIMKKLFSKSFFIELDDALTYPSGEVITSAIESYTAECNEQLKFESKVKPIIFYLEEVLYRAEVKMARGGYYISCSEV</sequence>
<dbReference type="GeneID" id="45022073"/>
<accession>A0A0F7RJP2</accession>
<dbReference type="EMBL" id="AE017334">
    <property type="protein sequence ID" value="AAT31284.1"/>
    <property type="molecule type" value="Genomic_DNA"/>
</dbReference>
<dbReference type="PATRIC" id="fig|1392.230.peg.2128"/>
<keyword evidence="2" id="KW-1185">Reference proteome</keyword>
<dbReference type="OMA" id="FYLENVM"/>
<dbReference type="AlphaFoldDB" id="A0A6L7HKM9"/>
<gene>
    <name evidence="1" type="ordered locus">GBAA_2166</name>
</gene>
<accession>Q6HZG3</accession>
<dbReference type="OrthoDB" id="1854379at2"/>
<dbReference type="RefSeq" id="WP_000975126.1">
    <property type="nucleotide sequence ID" value="NZ_AP014833.1"/>
</dbReference>
<dbReference type="Proteomes" id="UP000000594">
    <property type="component" value="Chromosome"/>
</dbReference>